<comment type="caution">
    <text evidence="9">The sequence shown here is derived from an EMBL/GenBank/DDBJ whole genome shotgun (WGS) entry which is preliminary data.</text>
</comment>
<evidence type="ECO:0000313" key="9">
    <source>
        <dbReference type="EMBL" id="MEU9350130.1"/>
    </source>
</evidence>
<evidence type="ECO:0000259" key="8">
    <source>
        <dbReference type="PROSITE" id="PS50011"/>
    </source>
</evidence>
<feature type="domain" description="Protein kinase" evidence="8">
    <location>
        <begin position="43"/>
        <end position="300"/>
    </location>
</feature>
<keyword evidence="5" id="KW-0067">ATP-binding</keyword>
<proteinExistence type="predicted"/>
<keyword evidence="4 9" id="KW-0418">Kinase</keyword>
<evidence type="ECO:0000256" key="6">
    <source>
        <dbReference type="SAM" id="MobiDB-lite"/>
    </source>
</evidence>
<feature type="region of interest" description="Disordered" evidence="6">
    <location>
        <begin position="298"/>
        <end position="332"/>
    </location>
</feature>
<dbReference type="Proteomes" id="UP001551582">
    <property type="component" value="Unassembled WGS sequence"/>
</dbReference>
<dbReference type="Pfam" id="PF00069">
    <property type="entry name" value="Pkinase"/>
    <property type="match status" value="1"/>
</dbReference>
<evidence type="ECO:0000313" key="10">
    <source>
        <dbReference type="Proteomes" id="UP001551582"/>
    </source>
</evidence>
<keyword evidence="2" id="KW-0808">Transferase</keyword>
<evidence type="ECO:0000256" key="5">
    <source>
        <dbReference type="ARBA" id="ARBA00022840"/>
    </source>
</evidence>
<feature type="transmembrane region" description="Helical" evidence="7">
    <location>
        <begin position="649"/>
        <end position="668"/>
    </location>
</feature>
<evidence type="ECO:0000256" key="3">
    <source>
        <dbReference type="ARBA" id="ARBA00022741"/>
    </source>
</evidence>
<dbReference type="PROSITE" id="PS00109">
    <property type="entry name" value="PROTEIN_KINASE_TYR"/>
    <property type="match status" value="1"/>
</dbReference>
<protein>
    <submittedName>
        <fullName evidence="9">Protein kinase</fullName>
    </submittedName>
</protein>
<keyword evidence="10" id="KW-1185">Reference proteome</keyword>
<feature type="transmembrane region" description="Helical" evidence="7">
    <location>
        <begin position="618"/>
        <end position="643"/>
    </location>
</feature>
<organism evidence="9 10">
    <name type="scientific">Streptomyces griseoloalbus</name>
    <dbReference type="NCBI Taxonomy" id="67303"/>
    <lineage>
        <taxon>Bacteria</taxon>
        <taxon>Bacillati</taxon>
        <taxon>Actinomycetota</taxon>
        <taxon>Actinomycetes</taxon>
        <taxon>Kitasatosporales</taxon>
        <taxon>Streptomycetaceae</taxon>
        <taxon>Streptomyces</taxon>
    </lineage>
</organism>
<dbReference type="InterPro" id="IPR008266">
    <property type="entry name" value="Tyr_kinase_AS"/>
</dbReference>
<feature type="transmembrane region" description="Helical" evidence="7">
    <location>
        <begin position="706"/>
        <end position="727"/>
    </location>
</feature>
<name>A0ABV3DZ03_9ACTN</name>
<keyword evidence="7" id="KW-1133">Transmembrane helix</keyword>
<feature type="compositionally biased region" description="Low complexity" evidence="6">
    <location>
        <begin position="305"/>
        <end position="321"/>
    </location>
</feature>
<keyword evidence="3" id="KW-0547">Nucleotide-binding</keyword>
<reference evidence="9 10" key="1">
    <citation type="submission" date="2024-06" db="EMBL/GenBank/DDBJ databases">
        <title>The Natural Products Discovery Center: Release of the First 8490 Sequenced Strains for Exploring Actinobacteria Biosynthetic Diversity.</title>
        <authorList>
            <person name="Kalkreuter E."/>
            <person name="Kautsar S.A."/>
            <person name="Yang D."/>
            <person name="Bader C.D."/>
            <person name="Teijaro C.N."/>
            <person name="Fluegel L."/>
            <person name="Davis C.M."/>
            <person name="Simpson J.R."/>
            <person name="Lauterbach L."/>
            <person name="Steele A.D."/>
            <person name="Gui C."/>
            <person name="Meng S."/>
            <person name="Li G."/>
            <person name="Viehrig K."/>
            <person name="Ye F."/>
            <person name="Su P."/>
            <person name="Kiefer A.F."/>
            <person name="Nichols A."/>
            <person name="Cepeda A.J."/>
            <person name="Yan W."/>
            <person name="Fan B."/>
            <person name="Jiang Y."/>
            <person name="Adhikari A."/>
            <person name="Zheng C.-J."/>
            <person name="Schuster L."/>
            <person name="Cowan T.M."/>
            <person name="Smanski M.J."/>
            <person name="Chevrette M.G."/>
            <person name="De Carvalho L.P.S."/>
            <person name="Shen B."/>
        </authorList>
    </citation>
    <scope>NUCLEOTIDE SEQUENCE [LARGE SCALE GENOMIC DNA]</scope>
    <source>
        <strain evidence="9 10">NPDC048274</strain>
    </source>
</reference>
<dbReference type="SUPFAM" id="SSF56112">
    <property type="entry name" value="Protein kinase-like (PK-like)"/>
    <property type="match status" value="1"/>
</dbReference>
<dbReference type="PROSITE" id="PS50011">
    <property type="entry name" value="PROTEIN_KINASE_DOM"/>
    <property type="match status" value="1"/>
</dbReference>
<sequence length="799" mass="88507">MSTTDPTHFVSPEDDGFSRAHQVETRSVTSDVPPELADRFSLLRVLQTAERPSQAVVLRVRDLNSETPDVPLVLKWYHRMHAPGPEIGRALFEAGEVPPERAPHLERLMETGRADGHPYHLYRSHGETHLGDYQREHPGPMAFDQLEPVVAQLYAAVSFLHDEEIVHRDITPDNIMIQAHGDSPEITLIDLGAAVYRPDESTRYFDWRGKPLYLAPEAASRLQTVSPEADWWSVGMVTAQLALGRPLMDEREDKAVMEALATREPDVHRLEHRRIRMLCTGLLTRDPENRWGARQVRDWLDGGSPDTAPRGAAAGRATSEPGPEPEPVTPFPFVGEQFTLREPLARALDHYHVAADRMLGDDGRRSELVRWLSQFAEGESETERRVLTGLCDALERPPSPELTIRLINWLGPRLEAGCWGMPLTVGGIRDLSRAVRQNDGAAVQLAEHLRANPGILTALAHRPLGEGLDDVAVRWQSLRTGWPHLVRELLAGPDLRRLPRVRHALRQTTAVDTLLLELAREPDRVEARLAHEAARFEGSLPPGTEVPWFSRLLRPVDDDGLRRLRLVAAHRLTEPAARDADARYERHLQDEAERQLREDQDGAIAVLQRLDLPAALGWALLGATLVTFPYSFLIGLADVFAWASQDQVVVAWLWSLGLTPAVFAAELFTANRIRPPAYHPRHSLAGLIIERAERPASLVLSRRSRLFLGALLLLAVGALVVGTVMYVPWLWPAASTGAVVVWSVQRCLAWSRNGRGRRSRPAASGGLGGLGGRTVPPQRGTPVAPAPSTGDASMTGAGR</sequence>
<dbReference type="SMART" id="SM00220">
    <property type="entry name" value="S_TKc"/>
    <property type="match status" value="1"/>
</dbReference>
<dbReference type="InterPro" id="IPR011009">
    <property type="entry name" value="Kinase-like_dom_sf"/>
</dbReference>
<accession>A0ABV3DZ03</accession>
<evidence type="ECO:0000256" key="2">
    <source>
        <dbReference type="ARBA" id="ARBA00022679"/>
    </source>
</evidence>
<evidence type="ECO:0000256" key="4">
    <source>
        <dbReference type="ARBA" id="ARBA00022777"/>
    </source>
</evidence>
<feature type="region of interest" description="Disordered" evidence="6">
    <location>
        <begin position="755"/>
        <end position="799"/>
    </location>
</feature>
<evidence type="ECO:0000256" key="1">
    <source>
        <dbReference type="ARBA" id="ARBA00022527"/>
    </source>
</evidence>
<dbReference type="InterPro" id="IPR000719">
    <property type="entry name" value="Prot_kinase_dom"/>
</dbReference>
<gene>
    <name evidence="9" type="ORF">AB0D65_03720</name>
</gene>
<keyword evidence="7" id="KW-0812">Transmembrane</keyword>
<dbReference type="PANTHER" id="PTHR24351">
    <property type="entry name" value="RIBOSOMAL PROTEIN S6 KINASE"/>
    <property type="match status" value="1"/>
</dbReference>
<dbReference type="GO" id="GO:0016301">
    <property type="term" value="F:kinase activity"/>
    <property type="evidence" value="ECO:0007669"/>
    <property type="project" value="UniProtKB-KW"/>
</dbReference>
<dbReference type="EMBL" id="JBEZLS010000002">
    <property type="protein sequence ID" value="MEU9350130.1"/>
    <property type="molecule type" value="Genomic_DNA"/>
</dbReference>
<dbReference type="RefSeq" id="WP_359976743.1">
    <property type="nucleotide sequence ID" value="NZ_JBEZLS010000002.1"/>
</dbReference>
<keyword evidence="7" id="KW-0472">Membrane</keyword>
<keyword evidence="1" id="KW-0723">Serine/threonine-protein kinase</keyword>
<evidence type="ECO:0000256" key="7">
    <source>
        <dbReference type="SAM" id="Phobius"/>
    </source>
</evidence>
<dbReference type="Gene3D" id="1.10.510.10">
    <property type="entry name" value="Transferase(Phosphotransferase) domain 1"/>
    <property type="match status" value="1"/>
</dbReference>